<dbReference type="InterPro" id="IPR020476">
    <property type="entry name" value="Nudix_hydrolase"/>
</dbReference>
<dbReference type="CDD" id="cd03674">
    <property type="entry name" value="NUDIX_Hydrolase"/>
    <property type="match status" value="1"/>
</dbReference>
<dbReference type="Pfam" id="PF00293">
    <property type="entry name" value="NUDIX"/>
    <property type="match status" value="1"/>
</dbReference>
<dbReference type="PANTHER" id="PTHR43736:SF1">
    <property type="entry name" value="DIHYDRONEOPTERIN TRIPHOSPHATE DIPHOSPHATASE"/>
    <property type="match status" value="1"/>
</dbReference>
<dbReference type="PANTHER" id="PTHR43736">
    <property type="entry name" value="ADP-RIBOSE PYROPHOSPHATASE"/>
    <property type="match status" value="1"/>
</dbReference>
<reference evidence="4 5" key="1">
    <citation type="submission" date="2020-08" db="EMBL/GenBank/DDBJ databases">
        <title>Sequencing the genomes of 1000 actinobacteria strains.</title>
        <authorList>
            <person name="Klenk H.-P."/>
        </authorList>
    </citation>
    <scope>NUCLEOTIDE SEQUENCE [LARGE SCALE GENOMIC DNA]</scope>
    <source>
        <strain evidence="4 5">DSM 45507</strain>
    </source>
</reference>
<dbReference type="AlphaFoldDB" id="A0A7W9G570"/>
<keyword evidence="5" id="KW-1185">Reference proteome</keyword>
<dbReference type="GO" id="GO:0016787">
    <property type="term" value="F:hydrolase activity"/>
    <property type="evidence" value="ECO:0007669"/>
    <property type="project" value="UniProtKB-KW"/>
</dbReference>
<evidence type="ECO:0000256" key="1">
    <source>
        <dbReference type="ARBA" id="ARBA00005582"/>
    </source>
</evidence>
<evidence type="ECO:0000259" key="3">
    <source>
        <dbReference type="PROSITE" id="PS51462"/>
    </source>
</evidence>
<name>A0A7W9G570_9ACTN</name>
<dbReference type="PROSITE" id="PS51462">
    <property type="entry name" value="NUDIX"/>
    <property type="match status" value="1"/>
</dbReference>
<comment type="caution">
    <text evidence="4">The sequence shown here is derived from an EMBL/GenBank/DDBJ whole genome shotgun (WGS) entry which is preliminary data.</text>
</comment>
<feature type="domain" description="Nudix hydrolase" evidence="3">
    <location>
        <begin position="46"/>
        <end position="181"/>
    </location>
</feature>
<keyword evidence="2" id="KW-0378">Hydrolase</keyword>
<dbReference type="InterPro" id="IPR015797">
    <property type="entry name" value="NUDIX_hydrolase-like_dom_sf"/>
</dbReference>
<dbReference type="RefSeq" id="WP_185070971.1">
    <property type="nucleotide sequence ID" value="NZ_JACHMB010000001.1"/>
</dbReference>
<dbReference type="InterPro" id="IPR000086">
    <property type="entry name" value="NUDIX_hydrolase_dom"/>
</dbReference>
<proteinExistence type="inferred from homology"/>
<accession>A0A7W9G570</accession>
<dbReference type="EMBL" id="JACHMB010000001">
    <property type="protein sequence ID" value="MBB5777406.1"/>
    <property type="molecule type" value="Genomic_DNA"/>
</dbReference>
<dbReference type="PRINTS" id="PR00502">
    <property type="entry name" value="NUDIXFAMILY"/>
</dbReference>
<protein>
    <submittedName>
        <fullName evidence="4">8-oxo-dGTP pyrophosphatase MutT (NUDIX family)</fullName>
    </submittedName>
</protein>
<comment type="similarity">
    <text evidence="1">Belongs to the Nudix hydrolase family.</text>
</comment>
<evidence type="ECO:0000256" key="2">
    <source>
        <dbReference type="ARBA" id="ARBA00022801"/>
    </source>
</evidence>
<dbReference type="SUPFAM" id="SSF55811">
    <property type="entry name" value="Nudix"/>
    <property type="match status" value="1"/>
</dbReference>
<sequence length="181" mass="19751">MTVTREEISAVLRRYLAVHPDRAADVHLLSEALDTQRDLASRSTFPLHVTCSAAAVDAGGQVLMIHHRVLDRWLLPGGHVEPGDSSLYGAALRELEEETGVAWRHAISLSAHDITPVDIDVHEIPAGSPKGEPAHLHADFRFAFWAADTRITPQLEEVIAVAWRSPVDLPTARLADSVAVI</sequence>
<dbReference type="Gene3D" id="3.90.79.10">
    <property type="entry name" value="Nucleoside Triphosphate Pyrophosphohydrolase"/>
    <property type="match status" value="1"/>
</dbReference>
<dbReference type="Proteomes" id="UP000579153">
    <property type="component" value="Unassembled WGS sequence"/>
</dbReference>
<evidence type="ECO:0000313" key="5">
    <source>
        <dbReference type="Proteomes" id="UP000579153"/>
    </source>
</evidence>
<gene>
    <name evidence="4" type="ORF">HD596_004162</name>
</gene>
<evidence type="ECO:0000313" key="4">
    <source>
        <dbReference type="EMBL" id="MBB5777406.1"/>
    </source>
</evidence>
<organism evidence="4 5">
    <name type="scientific">Nonomuraea jabiensis</name>
    <dbReference type="NCBI Taxonomy" id="882448"/>
    <lineage>
        <taxon>Bacteria</taxon>
        <taxon>Bacillati</taxon>
        <taxon>Actinomycetota</taxon>
        <taxon>Actinomycetes</taxon>
        <taxon>Streptosporangiales</taxon>
        <taxon>Streptosporangiaceae</taxon>
        <taxon>Nonomuraea</taxon>
    </lineage>
</organism>